<evidence type="ECO:0000256" key="1">
    <source>
        <dbReference type="ARBA" id="ARBA00023125"/>
    </source>
</evidence>
<evidence type="ECO:0000259" key="3">
    <source>
        <dbReference type="PROSITE" id="PS50977"/>
    </source>
</evidence>
<dbReference type="AlphaFoldDB" id="A0A917ZJQ2"/>
<proteinExistence type="predicted"/>
<feature type="domain" description="HTH tetR-type" evidence="3">
    <location>
        <begin position="10"/>
        <end position="70"/>
    </location>
</feature>
<organism evidence="4 5">
    <name type="scientific">Wenjunlia tyrosinilytica</name>
    <dbReference type="NCBI Taxonomy" id="1544741"/>
    <lineage>
        <taxon>Bacteria</taxon>
        <taxon>Bacillati</taxon>
        <taxon>Actinomycetota</taxon>
        <taxon>Actinomycetes</taxon>
        <taxon>Kitasatosporales</taxon>
        <taxon>Streptomycetaceae</taxon>
        <taxon>Wenjunlia</taxon>
    </lineage>
</organism>
<dbReference type="RefSeq" id="WP_189130728.1">
    <property type="nucleotide sequence ID" value="NZ_BMMS01000005.1"/>
</dbReference>
<evidence type="ECO:0000313" key="4">
    <source>
        <dbReference type="EMBL" id="GGO84135.1"/>
    </source>
</evidence>
<dbReference type="InterPro" id="IPR009057">
    <property type="entry name" value="Homeodomain-like_sf"/>
</dbReference>
<dbReference type="Gene3D" id="1.10.357.10">
    <property type="entry name" value="Tetracycline Repressor, domain 2"/>
    <property type="match status" value="1"/>
</dbReference>
<protein>
    <submittedName>
        <fullName evidence="4">TetR family transcriptional regulator</fullName>
    </submittedName>
</protein>
<reference evidence="4" key="1">
    <citation type="journal article" date="2014" name="Int. J. Syst. Evol. Microbiol.">
        <title>Complete genome sequence of Corynebacterium casei LMG S-19264T (=DSM 44701T), isolated from a smear-ripened cheese.</title>
        <authorList>
            <consortium name="US DOE Joint Genome Institute (JGI-PGF)"/>
            <person name="Walter F."/>
            <person name="Albersmeier A."/>
            <person name="Kalinowski J."/>
            <person name="Ruckert C."/>
        </authorList>
    </citation>
    <scope>NUCLEOTIDE SEQUENCE</scope>
    <source>
        <strain evidence="4">CGMCC 4.7201</strain>
    </source>
</reference>
<comment type="caution">
    <text evidence="4">The sequence shown here is derived from an EMBL/GenBank/DDBJ whole genome shotgun (WGS) entry which is preliminary data.</text>
</comment>
<dbReference type="EMBL" id="BMMS01000005">
    <property type="protein sequence ID" value="GGO84135.1"/>
    <property type="molecule type" value="Genomic_DNA"/>
</dbReference>
<sequence>MAASGDPRAARTRGRLRQALLAACEEQPLEDVSVLEVVRRAGVGRATFYLHYEDLHGLAVDACAELVRTAVDALHAWEALPDPASPPSALNELLESARERAALYRSLLRPGGGGPLGELLHRELMERSLAERGRRLPGGNADEVAASAVAAAFTGVLADWLHERIPGSPAELSGRVWRLLGAIHAAFRP</sequence>
<keyword evidence="5" id="KW-1185">Reference proteome</keyword>
<reference evidence="4" key="2">
    <citation type="submission" date="2020-09" db="EMBL/GenBank/DDBJ databases">
        <authorList>
            <person name="Sun Q."/>
            <person name="Zhou Y."/>
        </authorList>
    </citation>
    <scope>NUCLEOTIDE SEQUENCE</scope>
    <source>
        <strain evidence="4">CGMCC 4.7201</strain>
    </source>
</reference>
<evidence type="ECO:0000313" key="5">
    <source>
        <dbReference type="Proteomes" id="UP000641932"/>
    </source>
</evidence>
<accession>A0A917ZJQ2</accession>
<dbReference type="GO" id="GO:0003677">
    <property type="term" value="F:DNA binding"/>
    <property type="evidence" value="ECO:0007669"/>
    <property type="project" value="UniProtKB-UniRule"/>
</dbReference>
<evidence type="ECO:0000256" key="2">
    <source>
        <dbReference type="PROSITE-ProRule" id="PRU00335"/>
    </source>
</evidence>
<gene>
    <name evidence="4" type="ORF">GCM10012280_14910</name>
</gene>
<dbReference type="SUPFAM" id="SSF46689">
    <property type="entry name" value="Homeodomain-like"/>
    <property type="match status" value="1"/>
</dbReference>
<feature type="DNA-binding region" description="H-T-H motif" evidence="2">
    <location>
        <begin position="33"/>
        <end position="52"/>
    </location>
</feature>
<dbReference type="PROSITE" id="PS50977">
    <property type="entry name" value="HTH_TETR_2"/>
    <property type="match status" value="1"/>
</dbReference>
<name>A0A917ZJQ2_9ACTN</name>
<dbReference type="InterPro" id="IPR001647">
    <property type="entry name" value="HTH_TetR"/>
</dbReference>
<keyword evidence="1 2" id="KW-0238">DNA-binding</keyword>
<dbReference type="Proteomes" id="UP000641932">
    <property type="component" value="Unassembled WGS sequence"/>
</dbReference>